<keyword evidence="1" id="KW-0472">Membrane</keyword>
<feature type="signal peptide" evidence="2">
    <location>
        <begin position="1"/>
        <end position="20"/>
    </location>
</feature>
<sequence>MKRVVIALGLALLLPRAALAHCPLCTVGAGAAAIGAAWLGVDQGPIGIFIGAFAIAVGSWIARIVPWKIPGKAWLFAVVSFITTVLPLLAIMQDVSSIYVAIGGVYGSPFNAVYLYNVFLVGSVVGAVVMAASPSLNRAMQKHQTRTWPFQGMALTFTLLLVAATLMQILL</sequence>
<dbReference type="Proteomes" id="UP000176932">
    <property type="component" value="Unassembled WGS sequence"/>
</dbReference>
<feature type="transmembrane region" description="Helical" evidence="1">
    <location>
        <begin position="113"/>
        <end position="136"/>
    </location>
</feature>
<dbReference type="EMBL" id="MGEL01000047">
    <property type="protein sequence ID" value="OGL82965.1"/>
    <property type="molecule type" value="Genomic_DNA"/>
</dbReference>
<accession>A0A1F7UXG8</accession>
<gene>
    <name evidence="3" type="ORF">A3B32_00730</name>
</gene>
<feature type="chain" id="PRO_5009533146" evidence="2">
    <location>
        <begin position="21"/>
        <end position="171"/>
    </location>
</feature>
<evidence type="ECO:0000256" key="2">
    <source>
        <dbReference type="SAM" id="SignalP"/>
    </source>
</evidence>
<dbReference type="AlphaFoldDB" id="A0A1F7UXG8"/>
<comment type="caution">
    <text evidence="3">The sequence shown here is derived from an EMBL/GenBank/DDBJ whole genome shotgun (WGS) entry which is preliminary data.</text>
</comment>
<protein>
    <submittedName>
        <fullName evidence="3">Uncharacterized protein</fullName>
    </submittedName>
</protein>
<feature type="transmembrane region" description="Helical" evidence="1">
    <location>
        <begin position="148"/>
        <end position="170"/>
    </location>
</feature>
<evidence type="ECO:0000313" key="3">
    <source>
        <dbReference type="EMBL" id="OGL82965.1"/>
    </source>
</evidence>
<keyword evidence="1" id="KW-1133">Transmembrane helix</keyword>
<name>A0A1F7UXG8_9BACT</name>
<feature type="transmembrane region" description="Helical" evidence="1">
    <location>
        <begin position="44"/>
        <end position="62"/>
    </location>
</feature>
<evidence type="ECO:0000256" key="1">
    <source>
        <dbReference type="SAM" id="Phobius"/>
    </source>
</evidence>
<organism evidence="3 4">
    <name type="scientific">Candidatus Uhrbacteria bacterium RIFCSPLOWO2_01_FULL_53_9</name>
    <dbReference type="NCBI Taxonomy" id="1802403"/>
    <lineage>
        <taxon>Bacteria</taxon>
        <taxon>Candidatus Uhriibacteriota</taxon>
    </lineage>
</organism>
<keyword evidence="2" id="KW-0732">Signal</keyword>
<proteinExistence type="predicted"/>
<feature type="transmembrane region" description="Helical" evidence="1">
    <location>
        <begin position="74"/>
        <end position="93"/>
    </location>
</feature>
<evidence type="ECO:0000313" key="4">
    <source>
        <dbReference type="Proteomes" id="UP000176932"/>
    </source>
</evidence>
<reference evidence="3 4" key="1">
    <citation type="journal article" date="2016" name="Nat. Commun.">
        <title>Thousands of microbial genomes shed light on interconnected biogeochemical processes in an aquifer system.</title>
        <authorList>
            <person name="Anantharaman K."/>
            <person name="Brown C.T."/>
            <person name="Hug L.A."/>
            <person name="Sharon I."/>
            <person name="Castelle C.J."/>
            <person name="Probst A.J."/>
            <person name="Thomas B.C."/>
            <person name="Singh A."/>
            <person name="Wilkins M.J."/>
            <person name="Karaoz U."/>
            <person name="Brodie E.L."/>
            <person name="Williams K.H."/>
            <person name="Hubbard S.S."/>
            <person name="Banfield J.F."/>
        </authorList>
    </citation>
    <scope>NUCLEOTIDE SEQUENCE [LARGE SCALE GENOMIC DNA]</scope>
</reference>
<keyword evidence="1" id="KW-0812">Transmembrane</keyword>